<dbReference type="PRINTS" id="PR00080">
    <property type="entry name" value="SDRFAMILY"/>
</dbReference>
<comment type="caution">
    <text evidence="6">The sequence shown here is derived from an EMBL/GenBank/DDBJ whole genome shotgun (WGS) entry which is preliminary data.</text>
</comment>
<reference evidence="6 7" key="1">
    <citation type="submission" date="2023-07" db="EMBL/GenBank/DDBJ databases">
        <title>Sorghum-associated microbial communities from plants grown in Nebraska, USA.</title>
        <authorList>
            <person name="Schachtman D."/>
        </authorList>
    </citation>
    <scope>NUCLEOTIDE SEQUENCE [LARGE SCALE GENOMIC DNA]</scope>
    <source>
        <strain evidence="6 7">DS2154</strain>
    </source>
</reference>
<keyword evidence="2" id="KW-0560">Oxidoreductase</keyword>
<dbReference type="EMBL" id="JAVDRL010000004">
    <property type="protein sequence ID" value="MDR6530821.1"/>
    <property type="molecule type" value="Genomic_DNA"/>
</dbReference>
<dbReference type="NCBIfam" id="NF005559">
    <property type="entry name" value="PRK07231.1"/>
    <property type="match status" value="1"/>
</dbReference>
<evidence type="ECO:0000256" key="4">
    <source>
        <dbReference type="ARBA" id="ARBA00023098"/>
    </source>
</evidence>
<organism evidence="6 7">
    <name type="scientific">Caulobacter rhizosphaerae</name>
    <dbReference type="NCBI Taxonomy" id="2010972"/>
    <lineage>
        <taxon>Bacteria</taxon>
        <taxon>Pseudomonadati</taxon>
        <taxon>Pseudomonadota</taxon>
        <taxon>Alphaproteobacteria</taxon>
        <taxon>Caulobacterales</taxon>
        <taxon>Caulobacteraceae</taxon>
        <taxon>Caulobacter</taxon>
    </lineage>
</organism>
<gene>
    <name evidence="6" type="ORF">J2800_001560</name>
</gene>
<dbReference type="InterPro" id="IPR036291">
    <property type="entry name" value="NAD(P)-bd_dom_sf"/>
</dbReference>
<protein>
    <submittedName>
        <fullName evidence="6">NAD(P)-dependent dehydrogenase (Short-subunit alcohol dehydrogenase family)</fullName>
    </submittedName>
</protein>
<name>A0ABU1MYQ7_9CAUL</name>
<dbReference type="InterPro" id="IPR002347">
    <property type="entry name" value="SDR_fam"/>
</dbReference>
<evidence type="ECO:0000256" key="1">
    <source>
        <dbReference type="ARBA" id="ARBA00006484"/>
    </source>
</evidence>
<proteinExistence type="inferred from homology"/>
<keyword evidence="4" id="KW-0443">Lipid metabolism</keyword>
<evidence type="ECO:0000313" key="7">
    <source>
        <dbReference type="Proteomes" id="UP001262754"/>
    </source>
</evidence>
<evidence type="ECO:0000256" key="3">
    <source>
        <dbReference type="ARBA" id="ARBA00023027"/>
    </source>
</evidence>
<keyword evidence="3" id="KW-0520">NAD</keyword>
<comment type="similarity">
    <text evidence="1">Belongs to the short-chain dehydrogenases/reductases (SDR) family.</text>
</comment>
<dbReference type="SUPFAM" id="SSF51735">
    <property type="entry name" value="NAD(P)-binding Rossmann-fold domains"/>
    <property type="match status" value="1"/>
</dbReference>
<dbReference type="PRINTS" id="PR00081">
    <property type="entry name" value="GDHRDH"/>
</dbReference>
<evidence type="ECO:0000256" key="5">
    <source>
        <dbReference type="ARBA" id="ARBA00023221"/>
    </source>
</evidence>
<evidence type="ECO:0000313" key="6">
    <source>
        <dbReference type="EMBL" id="MDR6530821.1"/>
    </source>
</evidence>
<dbReference type="Pfam" id="PF13561">
    <property type="entry name" value="adh_short_C2"/>
    <property type="match status" value="1"/>
</dbReference>
<keyword evidence="5" id="KW-0753">Steroid metabolism</keyword>
<sequence>MTGRLDGKVAVITGGCSGIGLGTVELFAAQGAKVVAADLQVDKGEMLERRFPGQVRFAPCDVTHESQVAAALALAQDAFGGLDILFNNAGHGGAPNGVADMTAEGWDATFALLLRGPVLGMKHALPLMLQRGGGSIINTASIAGLQAGFGPLAYSTAKAAVIHMSKCAAAELSPLKVRVNAICPGLIATSIFGASMGLPREVADQMAARVAEVGPKIQPIPKAGLPEDIARAALYLASDDSEFVTGTHIVVDGGVTIGGRHAWDHAAPSPLLSAMGITPEQAEQMRAALIAAQAQGA</sequence>
<dbReference type="Proteomes" id="UP001262754">
    <property type="component" value="Unassembled WGS sequence"/>
</dbReference>
<accession>A0ABU1MYQ7</accession>
<dbReference type="PANTHER" id="PTHR43180">
    <property type="entry name" value="3-OXOACYL-(ACYL-CARRIER-PROTEIN) REDUCTASE (AFU_ORTHOLOGUE AFUA_6G11210)"/>
    <property type="match status" value="1"/>
</dbReference>
<evidence type="ECO:0000256" key="2">
    <source>
        <dbReference type="ARBA" id="ARBA00023002"/>
    </source>
</evidence>
<keyword evidence="7" id="KW-1185">Reference proteome</keyword>
<dbReference type="Gene3D" id="3.40.50.720">
    <property type="entry name" value="NAD(P)-binding Rossmann-like Domain"/>
    <property type="match status" value="1"/>
</dbReference>
<dbReference type="RefSeq" id="WP_310030548.1">
    <property type="nucleotide sequence ID" value="NZ_JAVDRL010000004.1"/>
</dbReference>
<dbReference type="PANTHER" id="PTHR43180:SF28">
    <property type="entry name" value="NAD(P)-BINDING ROSSMANN-FOLD SUPERFAMILY PROTEIN"/>
    <property type="match status" value="1"/>
</dbReference>